<feature type="transmembrane region" description="Helical" evidence="1">
    <location>
        <begin position="20"/>
        <end position="42"/>
    </location>
</feature>
<dbReference type="AlphaFoldDB" id="A0A4R0I4Y3"/>
<keyword evidence="3" id="KW-1185">Reference proteome</keyword>
<sequence length="209" mass="21861">MERRGFSLGGKAAVDPHLALYRAVWRVFGGVSVVLGIVAAGLLLPVDILGIALLAAPVAGATAFSLCSSDGFAGWTRRQLIAAAAAGAAVTTLVLGLTAVLGASVFWLAALLAVTSPPVVQWCCVRVGFGPAAGPVDGPKHSTAALCKQWRDSYDALRDARTDNQRLRIVMERQRCLDELGRRDPEGLQAWLASAASAAGDPARFLRSQ</sequence>
<organism evidence="2 3">
    <name type="scientific">Kribbella sindirgiensis</name>
    <dbReference type="NCBI Taxonomy" id="1124744"/>
    <lineage>
        <taxon>Bacteria</taxon>
        <taxon>Bacillati</taxon>
        <taxon>Actinomycetota</taxon>
        <taxon>Actinomycetes</taxon>
        <taxon>Propionibacteriales</taxon>
        <taxon>Kribbellaceae</taxon>
        <taxon>Kribbella</taxon>
    </lineage>
</organism>
<feature type="transmembrane region" description="Helical" evidence="1">
    <location>
        <begin position="48"/>
        <end position="68"/>
    </location>
</feature>
<keyword evidence="1" id="KW-0812">Transmembrane</keyword>
<dbReference type="EMBL" id="SJKA01000019">
    <property type="protein sequence ID" value="TCC21584.1"/>
    <property type="molecule type" value="Genomic_DNA"/>
</dbReference>
<name>A0A4R0I4Y3_9ACTN</name>
<dbReference type="Proteomes" id="UP000292695">
    <property type="component" value="Unassembled WGS sequence"/>
</dbReference>
<feature type="transmembrane region" description="Helical" evidence="1">
    <location>
        <begin position="80"/>
        <end position="113"/>
    </location>
</feature>
<evidence type="ECO:0000313" key="2">
    <source>
        <dbReference type="EMBL" id="TCC21584.1"/>
    </source>
</evidence>
<comment type="caution">
    <text evidence="2">The sequence shown here is derived from an EMBL/GenBank/DDBJ whole genome shotgun (WGS) entry which is preliminary data.</text>
</comment>
<evidence type="ECO:0000256" key="1">
    <source>
        <dbReference type="SAM" id="Phobius"/>
    </source>
</evidence>
<proteinExistence type="predicted"/>
<reference evidence="2 3" key="1">
    <citation type="submission" date="2019-02" db="EMBL/GenBank/DDBJ databases">
        <title>Kribbella capetownensis sp. nov. and Kribbella speibonae sp. nov., isolated from soil.</title>
        <authorList>
            <person name="Curtis S.M."/>
            <person name="Norton I."/>
            <person name="Everest G.J."/>
            <person name="Meyers P.R."/>
        </authorList>
    </citation>
    <scope>NUCLEOTIDE SEQUENCE [LARGE SCALE GENOMIC DNA]</scope>
    <source>
        <strain evidence="2 3">DSM 27082</strain>
    </source>
</reference>
<keyword evidence="1" id="KW-1133">Transmembrane helix</keyword>
<accession>A0A4R0I4Y3</accession>
<gene>
    <name evidence="2" type="ORF">E0H50_35460</name>
</gene>
<dbReference type="OrthoDB" id="3827100at2"/>
<dbReference type="RefSeq" id="WP_131295384.1">
    <property type="nucleotide sequence ID" value="NZ_SJKA01000019.1"/>
</dbReference>
<evidence type="ECO:0000313" key="3">
    <source>
        <dbReference type="Proteomes" id="UP000292695"/>
    </source>
</evidence>
<keyword evidence="1" id="KW-0472">Membrane</keyword>
<protein>
    <submittedName>
        <fullName evidence="2">Uncharacterized protein</fullName>
    </submittedName>
</protein>